<evidence type="ECO:0000313" key="2">
    <source>
        <dbReference type="EMBL" id="MEF3084025.1"/>
    </source>
</evidence>
<feature type="non-terminal residue" evidence="2">
    <location>
        <position position="102"/>
    </location>
</feature>
<dbReference type="EMBL" id="JAZHBM010000063">
    <property type="protein sequence ID" value="MEF3084025.1"/>
    <property type="molecule type" value="Genomic_DNA"/>
</dbReference>
<gene>
    <name evidence="2" type="ORF">V3391_17690</name>
</gene>
<feature type="non-terminal residue" evidence="2">
    <location>
        <position position="1"/>
    </location>
</feature>
<evidence type="ECO:0000259" key="1">
    <source>
        <dbReference type="Pfam" id="PF16078"/>
    </source>
</evidence>
<dbReference type="Pfam" id="PF16078">
    <property type="entry name" value="2-oxogl_dehyd_N"/>
    <property type="match status" value="1"/>
</dbReference>
<reference evidence="2 3" key="1">
    <citation type="submission" date="2024-01" db="EMBL/GenBank/DDBJ databases">
        <title>Novel species of the genus Luteimonas isolated from rivers.</title>
        <authorList>
            <person name="Lu H."/>
        </authorList>
    </citation>
    <scope>NUCLEOTIDE SEQUENCE [LARGE SCALE GENOMIC DNA]</scope>
    <source>
        <strain evidence="2 3">SMYT11W</strain>
    </source>
</reference>
<comment type="caution">
    <text evidence="2">The sequence shown here is derived from an EMBL/GenBank/DDBJ whole genome shotgun (WGS) entry which is preliminary data.</text>
</comment>
<dbReference type="RefSeq" id="WP_332079761.1">
    <property type="nucleotide sequence ID" value="NZ_JAZHBM010000063.1"/>
</dbReference>
<protein>
    <recommendedName>
        <fullName evidence="1">2-oxoglutarate dehydrogenase E1 component N-terminal domain-containing protein</fullName>
    </recommendedName>
</protein>
<dbReference type="InterPro" id="IPR032106">
    <property type="entry name" value="2-oxogl_dehyd_N"/>
</dbReference>
<dbReference type="Gene3D" id="1.10.287.1150">
    <property type="entry name" value="TPP helical domain"/>
    <property type="match status" value="1"/>
</dbReference>
<feature type="domain" description="2-oxoglutarate dehydrogenase E1 component N-terminal" evidence="1">
    <location>
        <begin position="1"/>
        <end position="21"/>
    </location>
</feature>
<accession>A0ABU7WKI0</accession>
<evidence type="ECO:0000313" key="3">
    <source>
        <dbReference type="Proteomes" id="UP001358324"/>
    </source>
</evidence>
<sequence>YLNNPGSVPDNWRAYFDAMQHVPAVDGSNKPDVAHASVIASFAERAKAGPIRTVTASADAEMGRKRVAVTQLIAAYRYLGSRWANLDPLQRQERPSIPELEP</sequence>
<organism evidence="2 3">
    <name type="scientific">Luteimonas flava</name>
    <dbReference type="NCBI Taxonomy" id="3115822"/>
    <lineage>
        <taxon>Bacteria</taxon>
        <taxon>Pseudomonadati</taxon>
        <taxon>Pseudomonadota</taxon>
        <taxon>Gammaproteobacteria</taxon>
        <taxon>Lysobacterales</taxon>
        <taxon>Lysobacteraceae</taxon>
        <taxon>Luteimonas</taxon>
    </lineage>
</organism>
<keyword evidence="3" id="KW-1185">Reference proteome</keyword>
<proteinExistence type="predicted"/>
<name>A0ABU7WKI0_9GAMM</name>
<dbReference type="Proteomes" id="UP001358324">
    <property type="component" value="Unassembled WGS sequence"/>
</dbReference>